<dbReference type="OrthoDB" id="9815212at2"/>
<accession>A0A506U1L1</accession>
<name>A0A506U1L1_9HYPH</name>
<feature type="compositionally biased region" description="Low complexity" evidence="1">
    <location>
        <begin position="18"/>
        <end position="27"/>
    </location>
</feature>
<feature type="transmembrane region" description="Helical" evidence="2">
    <location>
        <begin position="309"/>
        <end position="331"/>
    </location>
</feature>
<sequence>MAARGPRIAGARRRRAPGGRAVPAPGGHLFPHRHGGDGAMIGRAPLRRGIAAFGLGLALACLALVSGAAAAPGDARMPELRGGPLDPTNDNGALTLDDGETLELGISTSEIAVKSNFSGAEITIFGAIVDANPFALALDQYDLVVTLEGPKLATTVRRKQRVFGIWINRHSVDFHPIPTSYSLSSTRPLGALATEATLEKYGIGTENLKVAPLQSSADSQVNVAAFREALLRRKESLGLYRSDPKGVNFVSSTLFKASISLPANIPVGTHTVHGYLFRNGNFVAEKRLPLHIVKTGLEQAINTYATNDAFLYGIFAVLLAALTGWLGSVIFRRD</sequence>
<protein>
    <submittedName>
        <fullName evidence="3">TIGR02186 family protein</fullName>
    </submittedName>
</protein>
<dbReference type="AlphaFoldDB" id="A0A506U1L1"/>
<keyword evidence="2" id="KW-0812">Transmembrane</keyword>
<proteinExistence type="predicted"/>
<keyword evidence="2" id="KW-1133">Transmembrane helix</keyword>
<keyword evidence="2" id="KW-0472">Membrane</keyword>
<evidence type="ECO:0000256" key="1">
    <source>
        <dbReference type="SAM" id="MobiDB-lite"/>
    </source>
</evidence>
<evidence type="ECO:0000313" key="3">
    <source>
        <dbReference type="EMBL" id="TPW26914.1"/>
    </source>
</evidence>
<evidence type="ECO:0000256" key="2">
    <source>
        <dbReference type="SAM" id="Phobius"/>
    </source>
</evidence>
<dbReference type="Pfam" id="PF09608">
    <property type="entry name" value="Alph_Pro_TM"/>
    <property type="match status" value="1"/>
</dbReference>
<keyword evidence="4" id="KW-1185">Reference proteome</keyword>
<feature type="region of interest" description="Disordered" evidence="1">
    <location>
        <begin position="1"/>
        <end position="33"/>
    </location>
</feature>
<feature type="transmembrane region" description="Helical" evidence="2">
    <location>
        <begin position="50"/>
        <end position="71"/>
    </location>
</feature>
<evidence type="ECO:0000313" key="4">
    <source>
        <dbReference type="Proteomes" id="UP000320314"/>
    </source>
</evidence>
<dbReference type="InterPro" id="IPR019088">
    <property type="entry name" value="CHP02186-rel_TM"/>
</dbReference>
<organism evidence="3 4">
    <name type="scientific">Pararhizobium mangrovi</name>
    <dbReference type="NCBI Taxonomy" id="2590452"/>
    <lineage>
        <taxon>Bacteria</taxon>
        <taxon>Pseudomonadati</taxon>
        <taxon>Pseudomonadota</taxon>
        <taxon>Alphaproteobacteria</taxon>
        <taxon>Hyphomicrobiales</taxon>
        <taxon>Rhizobiaceae</taxon>
        <taxon>Rhizobium/Agrobacterium group</taxon>
        <taxon>Pararhizobium</taxon>
    </lineage>
</organism>
<reference evidence="3 4" key="1">
    <citation type="submission" date="2019-06" db="EMBL/GenBank/DDBJ databases">
        <authorList>
            <person name="Li M."/>
        </authorList>
    </citation>
    <scope>NUCLEOTIDE SEQUENCE [LARGE SCALE GENOMIC DNA]</scope>
    <source>
        <strain evidence="3 4">BGMRC6574</strain>
    </source>
</reference>
<dbReference type="EMBL" id="VHLH01000025">
    <property type="protein sequence ID" value="TPW26914.1"/>
    <property type="molecule type" value="Genomic_DNA"/>
</dbReference>
<comment type="caution">
    <text evidence="3">The sequence shown here is derived from an EMBL/GenBank/DDBJ whole genome shotgun (WGS) entry which is preliminary data.</text>
</comment>
<dbReference type="NCBIfam" id="TIGR02186">
    <property type="entry name" value="alph_Pro_TM"/>
    <property type="match status" value="1"/>
</dbReference>
<gene>
    <name evidence="3" type="ORF">FJU11_13145</name>
</gene>
<dbReference type="Proteomes" id="UP000320314">
    <property type="component" value="Unassembled WGS sequence"/>
</dbReference>